<feature type="region of interest" description="Disordered" evidence="1">
    <location>
        <begin position="364"/>
        <end position="414"/>
    </location>
</feature>
<dbReference type="InterPro" id="IPR036366">
    <property type="entry name" value="PGBDSf"/>
</dbReference>
<dbReference type="GO" id="GO:0004180">
    <property type="term" value="F:carboxypeptidase activity"/>
    <property type="evidence" value="ECO:0007669"/>
    <property type="project" value="UniProtKB-KW"/>
</dbReference>
<feature type="compositionally biased region" description="Basic and acidic residues" evidence="1">
    <location>
        <begin position="385"/>
        <end position="408"/>
    </location>
</feature>
<dbReference type="Gene3D" id="1.10.101.10">
    <property type="entry name" value="PGBD-like superfamily/PGBD"/>
    <property type="match status" value="1"/>
</dbReference>
<dbReference type="AlphaFoldDB" id="A0A518N4R5"/>
<dbReference type="RefSeq" id="WP_144892082.1">
    <property type="nucleotide sequence ID" value="NZ_CP042218.1"/>
</dbReference>
<dbReference type="SUPFAM" id="SSF47090">
    <property type="entry name" value="PGBD-like"/>
    <property type="match status" value="1"/>
</dbReference>
<dbReference type="InterPro" id="IPR023346">
    <property type="entry name" value="Lysozyme-like_dom_sf"/>
</dbReference>
<dbReference type="EMBL" id="CP042218">
    <property type="protein sequence ID" value="QDW66904.1"/>
    <property type="molecule type" value="Genomic_DNA"/>
</dbReference>
<keyword evidence="5" id="KW-1185">Reference proteome</keyword>
<dbReference type="Pfam" id="PF01471">
    <property type="entry name" value="PG_binding_1"/>
    <property type="match status" value="1"/>
</dbReference>
<name>A0A518N4R5_9GAMM</name>
<evidence type="ECO:0000259" key="2">
    <source>
        <dbReference type="Pfam" id="PF01471"/>
    </source>
</evidence>
<evidence type="ECO:0000259" key="3">
    <source>
        <dbReference type="Pfam" id="PF20410"/>
    </source>
</evidence>
<organism evidence="4 5">
    <name type="scientific">Luteimonas granuli</name>
    <dbReference type="NCBI Taxonomy" id="1176533"/>
    <lineage>
        <taxon>Bacteria</taxon>
        <taxon>Pseudomonadati</taxon>
        <taxon>Pseudomonadota</taxon>
        <taxon>Gammaproteobacteria</taxon>
        <taxon>Lysobacterales</taxon>
        <taxon>Lysobacteraceae</taxon>
        <taxon>Luteimonas</taxon>
    </lineage>
</organism>
<keyword evidence="4" id="KW-0121">Carboxypeptidase</keyword>
<dbReference type="Pfam" id="PF20410">
    <property type="entry name" value="X-Tfes_XVIPCD"/>
    <property type="match status" value="1"/>
</dbReference>
<keyword evidence="4" id="KW-0645">Protease</keyword>
<feature type="domain" description="Peptidoglycan binding-like" evidence="2">
    <location>
        <begin position="202"/>
        <end position="263"/>
    </location>
</feature>
<sequence length="414" mass="45391">MDGHGRSTGGFGIDRDASIQLIVDTALRHGVDDHRQIAYLLATAQHETRDFSAPEEDFGRSQARKLGYSGGEAFYGRGYVHLTHDYNYRKFDDLFGLDGTLVDNPARAREPELAARILVIGMRDGLFTGRRLDRYINDGTRDAYNARRVVNGITGQAWTIRAAEDCERYARAWERSVPALIEKSRARIEPAPAAADLRQGVRGGDVVALQRELDRLGIRDGRGRPLAVDGIFGRNTRQAVENFQLWNGLDVTGVADRETRALLRGPRDPAHPDHAMYARIRAGVRALNEGSGTSCEETGERISRCLLARCKGAAGGTDAADPAATGPALRRVDHVVMGRTGHLFAIEGRLDDPAQRRAWVSLSDVGLGPTGESDRRVDGLNVPAARERESGHRHGPPEHTHLPGRDTPRPTLQG</sequence>
<accession>A0A518N4R5</accession>
<dbReference type="Gene3D" id="1.10.530.10">
    <property type="match status" value="1"/>
</dbReference>
<keyword evidence="4" id="KW-0378">Hydrolase</keyword>
<dbReference type="OrthoDB" id="5933966at2"/>
<protein>
    <submittedName>
        <fullName evidence="4">Carboxypeptidase</fullName>
    </submittedName>
</protein>
<evidence type="ECO:0000313" key="4">
    <source>
        <dbReference type="EMBL" id="QDW66904.1"/>
    </source>
</evidence>
<proteinExistence type="predicted"/>
<gene>
    <name evidence="4" type="ORF">FPZ22_08390</name>
</gene>
<feature type="domain" description="X-Tfes XVIPCD" evidence="3">
    <location>
        <begin position="267"/>
        <end position="365"/>
    </location>
</feature>
<dbReference type="Proteomes" id="UP000316584">
    <property type="component" value="Chromosome"/>
</dbReference>
<evidence type="ECO:0000313" key="5">
    <source>
        <dbReference type="Proteomes" id="UP000316584"/>
    </source>
</evidence>
<dbReference type="InterPro" id="IPR036365">
    <property type="entry name" value="PGBD-like_sf"/>
</dbReference>
<evidence type="ECO:0000256" key="1">
    <source>
        <dbReference type="SAM" id="MobiDB-lite"/>
    </source>
</evidence>
<dbReference type="KEGG" id="lug:FPZ22_08390"/>
<dbReference type="InterPro" id="IPR002477">
    <property type="entry name" value="Peptidoglycan-bd-like"/>
</dbReference>
<reference evidence="4 5" key="1">
    <citation type="submission" date="2019-07" db="EMBL/GenBank/DDBJ databases">
        <title>Full genome sequence of Luteimonas sp. Gr-4.</title>
        <authorList>
            <person name="Im W.-T."/>
        </authorList>
    </citation>
    <scope>NUCLEOTIDE SEQUENCE [LARGE SCALE GENOMIC DNA]</scope>
    <source>
        <strain evidence="4 5">Gr-4</strain>
    </source>
</reference>
<dbReference type="InterPro" id="IPR046519">
    <property type="entry name" value="X-Tfes_XVIPCD"/>
</dbReference>
<dbReference type="SUPFAM" id="SSF53955">
    <property type="entry name" value="Lysozyme-like"/>
    <property type="match status" value="1"/>
</dbReference>